<evidence type="ECO:0000313" key="18">
    <source>
        <dbReference type="Ensembl" id="ENSMMDP00005013823.1"/>
    </source>
</evidence>
<dbReference type="PANTHER" id="PTHR11100">
    <property type="entry name" value="HEREGULIN-NEUREGULIN FAMILY MEMBER"/>
    <property type="match status" value="1"/>
</dbReference>
<dbReference type="PROSITE" id="PS50026">
    <property type="entry name" value="EGF_3"/>
    <property type="match status" value="1"/>
</dbReference>
<dbReference type="PANTHER" id="PTHR11100:SF7">
    <property type="entry name" value="PRO-NEUREGULIN-1, MEMBRANE-BOUND ISOFORM"/>
    <property type="match status" value="1"/>
</dbReference>
<gene>
    <name evidence="18" type="primary">NRG1</name>
    <name evidence="18" type="synonym">nrg1</name>
</gene>
<dbReference type="InterPro" id="IPR000742">
    <property type="entry name" value="EGF"/>
</dbReference>
<evidence type="ECO:0000256" key="7">
    <source>
        <dbReference type="ARBA" id="ARBA00022692"/>
    </source>
</evidence>
<evidence type="ECO:0000256" key="12">
    <source>
        <dbReference type="ARBA" id="ARBA00023180"/>
    </source>
</evidence>
<evidence type="ECO:0000256" key="3">
    <source>
        <dbReference type="ARBA" id="ARBA00008216"/>
    </source>
</evidence>
<keyword evidence="4" id="KW-1003">Cell membrane</keyword>
<evidence type="ECO:0000256" key="15">
    <source>
        <dbReference type="SAM" id="MobiDB-lite"/>
    </source>
</evidence>
<evidence type="ECO:0000256" key="14">
    <source>
        <dbReference type="PROSITE-ProRule" id="PRU00076"/>
    </source>
</evidence>
<name>A0A667XI31_9TELE</name>
<reference evidence="18" key="2">
    <citation type="submission" date="2025-08" db="UniProtKB">
        <authorList>
            <consortium name="Ensembl"/>
        </authorList>
    </citation>
    <scope>IDENTIFICATION</scope>
</reference>
<feature type="compositionally biased region" description="Low complexity" evidence="15">
    <location>
        <begin position="465"/>
        <end position="475"/>
    </location>
</feature>
<comment type="similarity">
    <text evidence="3">Belongs to the neuregulin family.</text>
</comment>
<keyword evidence="7 16" id="KW-0812">Transmembrane</keyword>
<dbReference type="InterPro" id="IPR002154">
    <property type="entry name" value="Neuregulin_C"/>
</dbReference>
<dbReference type="Proteomes" id="UP000472263">
    <property type="component" value="Chromosome 12"/>
</dbReference>
<dbReference type="GO" id="GO:0008083">
    <property type="term" value="F:growth factor activity"/>
    <property type="evidence" value="ECO:0007669"/>
    <property type="project" value="UniProtKB-KW"/>
</dbReference>
<keyword evidence="19" id="KW-1185">Reference proteome</keyword>
<keyword evidence="10 16" id="KW-0472">Membrane</keyword>
<evidence type="ECO:0000256" key="13">
    <source>
        <dbReference type="ARBA" id="ARBA00023319"/>
    </source>
</evidence>
<organism evidence="18 19">
    <name type="scientific">Myripristis murdjan</name>
    <name type="common">pinecone soldierfish</name>
    <dbReference type="NCBI Taxonomy" id="586833"/>
    <lineage>
        <taxon>Eukaryota</taxon>
        <taxon>Metazoa</taxon>
        <taxon>Chordata</taxon>
        <taxon>Craniata</taxon>
        <taxon>Vertebrata</taxon>
        <taxon>Euteleostomi</taxon>
        <taxon>Actinopterygii</taxon>
        <taxon>Neopterygii</taxon>
        <taxon>Teleostei</taxon>
        <taxon>Neoteleostei</taxon>
        <taxon>Acanthomorphata</taxon>
        <taxon>Holocentriformes</taxon>
        <taxon>Holocentridae</taxon>
        <taxon>Myripristis</taxon>
    </lineage>
</organism>
<feature type="transmembrane region" description="Helical" evidence="16">
    <location>
        <begin position="285"/>
        <end position="307"/>
    </location>
</feature>
<evidence type="ECO:0000313" key="19">
    <source>
        <dbReference type="Proteomes" id="UP000472263"/>
    </source>
</evidence>
<feature type="region of interest" description="Disordered" evidence="15">
    <location>
        <begin position="464"/>
        <end position="487"/>
    </location>
</feature>
<protein>
    <submittedName>
        <fullName evidence="18">Neuregulin 1</fullName>
    </submittedName>
</protein>
<evidence type="ECO:0000256" key="8">
    <source>
        <dbReference type="ARBA" id="ARBA00022989"/>
    </source>
</evidence>
<reference evidence="18" key="3">
    <citation type="submission" date="2025-09" db="UniProtKB">
        <authorList>
            <consortium name="Ensembl"/>
        </authorList>
    </citation>
    <scope>IDENTIFICATION</scope>
</reference>
<keyword evidence="6 14" id="KW-0245">EGF-like domain</keyword>
<sequence length="673" mass="73411">CLCISQTVSGVSLTRSSILIPAPTLWPDNEKCTLWDLQQPVTERSGALGILGLARMCCVCIEMEQIQHCLHSEKICILPILACLLSLALCTAGLKWVFVDKIFEYEPPTHLDPKRIGQDPLIISADPALGLPVSFPLSSSFAASLTTTIITTTAHPGVLLKEKSTGGYRPQLHRGTQFTPSFALTYQADQPTQSGISTVPKQTLYPQTTVEFNATTSITPAPKTSSHVTRCNDNQKSYCVNGGECFTLEVVPGSTKCPNEFTGDRCQNYVMASFYKAEELYQKRVLTITGICIALLVVGIMCVVAYCKTKKQRKKFHHSLRQSLKNDRNNTASLANGPKISNLPLENFQNVNVSYYLMIFHAMEHETETSFFTSLCASSVTHVSSQSWNNGWSNGVLSGSESVLVMSVVENSQPATPSHQNHLNASGGTRDLYDTVQDCRDNPSSYRDSLLSDRYVSAVADPNQLSPITLTSPGTPGSPPSEMLAPTSSLATSVPSVVVSPSAEEEHPLLLATTLQSHSKSSYEHHNQLKRKSSHYNHGQDIHSPPPSPPITMEDDDYQISCGHDTTAAMVPPVSPQNLCVKLDNISSNNNGHSAKRPIANGHMGHNVEYNVGSMLKNETEEEPLRSITPSLIVENPTALLVRSMDSSRTNPASLNDNWQARLSFTKPDPVAE</sequence>
<keyword evidence="12" id="KW-0325">Glycoprotein</keyword>
<accession>A0A667XI31</accession>
<dbReference type="GO" id="GO:0030296">
    <property type="term" value="F:protein tyrosine kinase activator activity"/>
    <property type="evidence" value="ECO:0007669"/>
    <property type="project" value="TreeGrafter"/>
</dbReference>
<evidence type="ECO:0000256" key="4">
    <source>
        <dbReference type="ARBA" id="ARBA00022475"/>
    </source>
</evidence>
<dbReference type="GO" id="GO:0005886">
    <property type="term" value="C:plasma membrane"/>
    <property type="evidence" value="ECO:0007669"/>
    <property type="project" value="UniProtKB-SubCell"/>
</dbReference>
<evidence type="ECO:0000256" key="11">
    <source>
        <dbReference type="ARBA" id="ARBA00023157"/>
    </source>
</evidence>
<evidence type="ECO:0000259" key="17">
    <source>
        <dbReference type="PROSITE" id="PS50026"/>
    </source>
</evidence>
<feature type="disulfide bond" evidence="14">
    <location>
        <begin position="257"/>
        <end position="266"/>
    </location>
</feature>
<keyword evidence="5" id="KW-0964">Secreted</keyword>
<dbReference type="InterPro" id="IPR040180">
    <property type="entry name" value="Neuregulin"/>
</dbReference>
<dbReference type="GO" id="GO:0030154">
    <property type="term" value="P:cell differentiation"/>
    <property type="evidence" value="ECO:0007669"/>
    <property type="project" value="TreeGrafter"/>
</dbReference>
<keyword evidence="9" id="KW-0339">Growth factor</keyword>
<keyword evidence="13" id="KW-0393">Immunoglobulin domain</keyword>
<reference evidence="18" key="1">
    <citation type="submission" date="2019-06" db="EMBL/GenBank/DDBJ databases">
        <authorList>
            <consortium name="Wellcome Sanger Institute Data Sharing"/>
        </authorList>
    </citation>
    <scope>NUCLEOTIDE SEQUENCE [LARGE SCALE GENOMIC DNA]</scope>
</reference>
<evidence type="ECO:0000256" key="1">
    <source>
        <dbReference type="ARBA" id="ARBA00004251"/>
    </source>
</evidence>
<dbReference type="GO" id="GO:0048513">
    <property type="term" value="P:animal organ development"/>
    <property type="evidence" value="ECO:0007669"/>
    <property type="project" value="TreeGrafter"/>
</dbReference>
<feature type="region of interest" description="Disordered" evidence="15">
    <location>
        <begin position="517"/>
        <end position="555"/>
    </location>
</feature>
<dbReference type="Gene3D" id="2.10.25.10">
    <property type="entry name" value="Laminin"/>
    <property type="match status" value="1"/>
</dbReference>
<evidence type="ECO:0000256" key="5">
    <source>
        <dbReference type="ARBA" id="ARBA00022525"/>
    </source>
</evidence>
<dbReference type="GO" id="GO:0035556">
    <property type="term" value="P:intracellular signal transduction"/>
    <property type="evidence" value="ECO:0007669"/>
    <property type="project" value="TreeGrafter"/>
</dbReference>
<dbReference type="AlphaFoldDB" id="A0A667XI31"/>
<comment type="subcellular location">
    <subcellularLocation>
        <location evidence="1">Cell membrane</location>
        <topology evidence="1">Single-pass type I membrane protein</topology>
    </subcellularLocation>
    <subcellularLocation>
        <location evidence="2">Secreted</location>
    </subcellularLocation>
</comment>
<dbReference type="GeneTree" id="ENSGT00940000157326"/>
<dbReference type="GO" id="GO:0007399">
    <property type="term" value="P:nervous system development"/>
    <property type="evidence" value="ECO:0007669"/>
    <property type="project" value="InterPro"/>
</dbReference>
<keyword evidence="11 14" id="KW-1015">Disulfide bond</keyword>
<evidence type="ECO:0000256" key="2">
    <source>
        <dbReference type="ARBA" id="ARBA00004613"/>
    </source>
</evidence>
<evidence type="ECO:0000256" key="9">
    <source>
        <dbReference type="ARBA" id="ARBA00023030"/>
    </source>
</evidence>
<comment type="caution">
    <text evidence="14">Lacks conserved residue(s) required for the propagation of feature annotation.</text>
</comment>
<dbReference type="GO" id="GO:0005615">
    <property type="term" value="C:extracellular space"/>
    <property type="evidence" value="ECO:0007669"/>
    <property type="project" value="TreeGrafter"/>
</dbReference>
<evidence type="ECO:0000256" key="10">
    <source>
        <dbReference type="ARBA" id="ARBA00023136"/>
    </source>
</evidence>
<keyword evidence="8 16" id="KW-1133">Transmembrane helix</keyword>
<dbReference type="GO" id="GO:0045499">
    <property type="term" value="F:chemorepellent activity"/>
    <property type="evidence" value="ECO:0007669"/>
    <property type="project" value="TreeGrafter"/>
</dbReference>
<proteinExistence type="inferred from homology"/>
<dbReference type="Pfam" id="PF02158">
    <property type="entry name" value="Neuregulin"/>
    <property type="match status" value="1"/>
</dbReference>
<dbReference type="SUPFAM" id="SSF57196">
    <property type="entry name" value="EGF/Laminin"/>
    <property type="match status" value="1"/>
</dbReference>
<feature type="domain" description="EGF-like" evidence="17">
    <location>
        <begin position="227"/>
        <end position="267"/>
    </location>
</feature>
<dbReference type="Ensembl" id="ENSMMDT00005014217.1">
    <property type="protein sequence ID" value="ENSMMDP00005013823.1"/>
    <property type="gene ID" value="ENSMMDG00005007124.1"/>
</dbReference>
<evidence type="ECO:0000256" key="16">
    <source>
        <dbReference type="SAM" id="Phobius"/>
    </source>
</evidence>
<evidence type="ECO:0000256" key="6">
    <source>
        <dbReference type="ARBA" id="ARBA00022536"/>
    </source>
</evidence>